<evidence type="ECO:0000256" key="5">
    <source>
        <dbReference type="SAM" id="MobiDB-lite"/>
    </source>
</evidence>
<organism evidence="7 8">
    <name type="scientific">Tetrapyrgos nigripes</name>
    <dbReference type="NCBI Taxonomy" id="182062"/>
    <lineage>
        <taxon>Eukaryota</taxon>
        <taxon>Fungi</taxon>
        <taxon>Dikarya</taxon>
        <taxon>Basidiomycota</taxon>
        <taxon>Agaricomycotina</taxon>
        <taxon>Agaricomycetes</taxon>
        <taxon>Agaricomycetidae</taxon>
        <taxon>Agaricales</taxon>
        <taxon>Marasmiineae</taxon>
        <taxon>Marasmiaceae</taxon>
        <taxon>Tetrapyrgos</taxon>
    </lineage>
</organism>
<dbReference type="InterPro" id="IPR043358">
    <property type="entry name" value="GNL1-like"/>
</dbReference>
<reference evidence="7 8" key="1">
    <citation type="journal article" date="2020" name="ISME J.">
        <title>Uncovering the hidden diversity of litter-decomposition mechanisms in mushroom-forming fungi.</title>
        <authorList>
            <person name="Floudas D."/>
            <person name="Bentzer J."/>
            <person name="Ahren D."/>
            <person name="Johansson T."/>
            <person name="Persson P."/>
            <person name="Tunlid A."/>
        </authorList>
    </citation>
    <scope>NUCLEOTIDE SEQUENCE [LARGE SCALE GENOMIC DNA]</scope>
    <source>
        <strain evidence="7 8">CBS 291.85</strain>
    </source>
</reference>
<dbReference type="Gene3D" id="3.40.50.300">
    <property type="entry name" value="P-loop containing nucleotide triphosphate hydrolases"/>
    <property type="match status" value="1"/>
</dbReference>
<feature type="domain" description="G" evidence="6">
    <location>
        <begin position="383"/>
        <end position="437"/>
    </location>
</feature>
<dbReference type="EMBL" id="JAACJM010000015">
    <property type="protein sequence ID" value="KAF5368574.1"/>
    <property type="molecule type" value="Genomic_DNA"/>
</dbReference>
<dbReference type="PANTHER" id="PTHR45709:SF3">
    <property type="entry name" value="GUANINE NUCLEOTIDE-BINDING PROTEIN-LIKE 1"/>
    <property type="match status" value="1"/>
</dbReference>
<evidence type="ECO:0000313" key="8">
    <source>
        <dbReference type="Proteomes" id="UP000559256"/>
    </source>
</evidence>
<evidence type="ECO:0000256" key="1">
    <source>
        <dbReference type="ARBA" id="ARBA00022741"/>
    </source>
</evidence>
<sequence length="658" mass="74643">MAKIRVVQSWSMVSISALDNLLKSRSWSCFRLPHGYISFTTMPRNKRPTSTRKKKEDQKLKRAVKRGDVPAPTPKDPNQNKKRTSTQQPSPAVESTRKLQSTFIKLTPKFLEDTKALASNTPLIRPIPAEVAIYPEHWRTEDSAQNHLTCLQRPKWRFEQTKKEVEHNEEGVFKKWTKQMDEVVEQWQNSIDPTIPSSPTYYERNLEVWRQLWRVVEISQIILVLLDSRCPLLHFPPSLAEYLSNRKVILVLTKTDVPHVSQTETWISYLHKTYPNLPVVRVESYVSKDNQAGQGHARYEPHIPQNFKQRLVSAIRDLHSELLEPPDIVKANPERLKEWKPIVPRKIDWEMVLKSDAKSTVPKPRHAEDENERNVVDEPQFLTIGLIGQPNVGKSSLLNALFGTTKVRASKTPGKTKHFQTLFWTPDIRLVDCPGLVMPNLVPFEMQVLSGVLPIARIPAYPACIHFVSNMLPLEIILGLEHPDKSEEPVVDKRTWREGMTPAPKKTITWTAMDILTAYATKKGWITAKAGRPDVNRAANALLRALAEGKVPWAFWPPGTSSHLANESGMGICLVQDMEDDGGSDDDKQESDEGTVTGSDEEVSDDEDYEDDDGDDGEAVFSETSTRIGASLGRFAVLELGEDDEEDEDEDEEESDEE</sequence>
<evidence type="ECO:0000259" key="6">
    <source>
        <dbReference type="Pfam" id="PF01926"/>
    </source>
</evidence>
<evidence type="ECO:0000256" key="2">
    <source>
        <dbReference type="ARBA" id="ARBA00023134"/>
    </source>
</evidence>
<proteinExistence type="predicted"/>
<feature type="region of interest" description="Disordered" evidence="5">
    <location>
        <begin position="40"/>
        <end position="98"/>
    </location>
</feature>
<feature type="compositionally biased region" description="Basic residues" evidence="5">
    <location>
        <begin position="44"/>
        <end position="53"/>
    </location>
</feature>
<evidence type="ECO:0000256" key="4">
    <source>
        <dbReference type="ARBA" id="ARBA00039902"/>
    </source>
</evidence>
<keyword evidence="2" id="KW-0342">GTP-binding</keyword>
<feature type="region of interest" description="Disordered" evidence="5">
    <location>
        <begin position="576"/>
        <end position="658"/>
    </location>
</feature>
<dbReference type="InterPro" id="IPR006073">
    <property type="entry name" value="GTP-bd"/>
</dbReference>
<gene>
    <name evidence="7" type="ORF">D9758_002246</name>
</gene>
<keyword evidence="8" id="KW-1185">Reference proteome</keyword>
<dbReference type="Proteomes" id="UP000559256">
    <property type="component" value="Unassembled WGS sequence"/>
</dbReference>
<keyword evidence="1" id="KW-0547">Nucleotide-binding</keyword>
<dbReference type="SUPFAM" id="SSF52540">
    <property type="entry name" value="P-loop containing nucleoside triphosphate hydrolases"/>
    <property type="match status" value="1"/>
</dbReference>
<dbReference type="GO" id="GO:0003924">
    <property type="term" value="F:GTPase activity"/>
    <property type="evidence" value="ECO:0007669"/>
    <property type="project" value="InterPro"/>
</dbReference>
<dbReference type="PANTHER" id="PTHR45709">
    <property type="entry name" value="LARGE SUBUNIT GTPASE 1 HOMOLOG-RELATED"/>
    <property type="match status" value="1"/>
</dbReference>
<evidence type="ECO:0000313" key="7">
    <source>
        <dbReference type="EMBL" id="KAF5368574.1"/>
    </source>
</evidence>
<comment type="function">
    <text evidence="3">Possible regulatory or functional link with the histocompatibility cluster.</text>
</comment>
<feature type="compositionally biased region" description="Basic and acidic residues" evidence="5">
    <location>
        <begin position="54"/>
        <end position="68"/>
    </location>
</feature>
<feature type="compositionally biased region" description="Acidic residues" evidence="5">
    <location>
        <begin position="640"/>
        <end position="658"/>
    </location>
</feature>
<dbReference type="OrthoDB" id="61815at2759"/>
<accession>A0A8H5LTB0</accession>
<dbReference type="GO" id="GO:0005525">
    <property type="term" value="F:GTP binding"/>
    <property type="evidence" value="ECO:0007669"/>
    <property type="project" value="UniProtKB-KW"/>
</dbReference>
<name>A0A8H5LTB0_9AGAR</name>
<dbReference type="AlphaFoldDB" id="A0A8H5LTB0"/>
<dbReference type="Pfam" id="PF01926">
    <property type="entry name" value="MMR_HSR1"/>
    <property type="match status" value="1"/>
</dbReference>
<protein>
    <recommendedName>
        <fullName evidence="4">Guanine nucleotide-binding protein-like 1</fullName>
    </recommendedName>
</protein>
<dbReference type="InterPro" id="IPR027417">
    <property type="entry name" value="P-loop_NTPase"/>
</dbReference>
<comment type="caution">
    <text evidence="7">The sequence shown here is derived from an EMBL/GenBank/DDBJ whole genome shotgun (WGS) entry which is preliminary data.</text>
</comment>
<evidence type="ECO:0000256" key="3">
    <source>
        <dbReference type="ARBA" id="ARBA00037770"/>
    </source>
</evidence>
<feature type="compositionally biased region" description="Acidic residues" evidence="5">
    <location>
        <begin position="577"/>
        <end position="618"/>
    </location>
</feature>